<protein>
    <recommendedName>
        <fullName evidence="2">DUF4136 domain-containing protein</fullName>
    </recommendedName>
</protein>
<dbReference type="InterPro" id="IPR025411">
    <property type="entry name" value="DUF4136"/>
</dbReference>
<feature type="domain" description="DUF4136" evidence="2">
    <location>
        <begin position="35"/>
        <end position="193"/>
    </location>
</feature>
<comment type="caution">
    <text evidence="3">The sequence shown here is derived from an EMBL/GenBank/DDBJ whole genome shotgun (WGS) entry which is preliminary data.</text>
</comment>
<feature type="signal peptide" evidence="1">
    <location>
        <begin position="1"/>
        <end position="21"/>
    </location>
</feature>
<evidence type="ECO:0000313" key="4">
    <source>
        <dbReference type="Proteomes" id="UP000838100"/>
    </source>
</evidence>
<sequence length="198" mass="22150">MKSVQRLLLATSVLIAVVAISACSGVKTKSYTHSKAVIGDWQSYNWRSEAMVPKEGVEQRTIDFDHWIRAAVDKKLQEKGYVYAAENADISLDYRFGEESFISEDGLASPRDYMETAHLTSADYNAVNSQFYNHPVMTDFQIKGIVFSVLDNSTKRMVWEGVAKKLVEDNSPSLKAVESSVQTGINKLFRDLPNAGEQ</sequence>
<evidence type="ECO:0000259" key="2">
    <source>
        <dbReference type="Pfam" id="PF13590"/>
    </source>
</evidence>
<accession>A0ABN8EID7</accession>
<gene>
    <name evidence="3" type="ORF">SIN8267_01556</name>
</gene>
<feature type="chain" id="PRO_5045823193" description="DUF4136 domain-containing protein" evidence="1">
    <location>
        <begin position="22"/>
        <end position="198"/>
    </location>
</feature>
<proteinExistence type="predicted"/>
<name>A0ABN8EID7_9GAMM</name>
<keyword evidence="1" id="KW-0732">Signal</keyword>
<keyword evidence="4" id="KW-1185">Reference proteome</keyword>
<reference evidence="3" key="1">
    <citation type="submission" date="2021-12" db="EMBL/GenBank/DDBJ databases">
        <authorList>
            <person name="Rodrigo-Torres L."/>
            <person name="Arahal R. D."/>
            <person name="Lucena T."/>
        </authorList>
    </citation>
    <scope>NUCLEOTIDE SEQUENCE</scope>
    <source>
        <strain evidence="3">CECT 8267</strain>
    </source>
</reference>
<dbReference type="Gene3D" id="3.30.160.670">
    <property type="match status" value="1"/>
</dbReference>
<evidence type="ECO:0000313" key="3">
    <source>
        <dbReference type="EMBL" id="CAH0991450.1"/>
    </source>
</evidence>
<organism evidence="3 4">
    <name type="scientific">Sinobacterium norvegicum</name>
    <dbReference type="NCBI Taxonomy" id="1641715"/>
    <lineage>
        <taxon>Bacteria</taxon>
        <taxon>Pseudomonadati</taxon>
        <taxon>Pseudomonadota</taxon>
        <taxon>Gammaproteobacteria</taxon>
        <taxon>Cellvibrionales</taxon>
        <taxon>Spongiibacteraceae</taxon>
        <taxon>Sinobacterium</taxon>
    </lineage>
</organism>
<dbReference type="Proteomes" id="UP000838100">
    <property type="component" value="Unassembled WGS sequence"/>
</dbReference>
<dbReference type="EMBL" id="CAKLPX010000001">
    <property type="protein sequence ID" value="CAH0991450.1"/>
    <property type="molecule type" value="Genomic_DNA"/>
</dbReference>
<dbReference type="RefSeq" id="WP_237444098.1">
    <property type="nucleotide sequence ID" value="NZ_CAKLPX010000001.1"/>
</dbReference>
<dbReference type="PROSITE" id="PS51257">
    <property type="entry name" value="PROKAR_LIPOPROTEIN"/>
    <property type="match status" value="1"/>
</dbReference>
<evidence type="ECO:0000256" key="1">
    <source>
        <dbReference type="SAM" id="SignalP"/>
    </source>
</evidence>
<dbReference type="Pfam" id="PF13590">
    <property type="entry name" value="DUF4136"/>
    <property type="match status" value="1"/>
</dbReference>